<dbReference type="PANTHER" id="PTHR33434">
    <property type="entry name" value="DEGV DOMAIN-CONTAINING PROTEIN DR_1986-RELATED"/>
    <property type="match status" value="1"/>
</dbReference>
<reference evidence="4" key="1">
    <citation type="journal article" date="2019" name="Int. J. Syst. Evol. Microbiol.">
        <title>The Global Catalogue of Microorganisms (GCM) 10K type strain sequencing project: providing services to taxonomists for standard genome sequencing and annotation.</title>
        <authorList>
            <consortium name="The Broad Institute Genomics Platform"/>
            <consortium name="The Broad Institute Genome Sequencing Center for Infectious Disease"/>
            <person name="Wu L."/>
            <person name="Ma J."/>
        </authorList>
    </citation>
    <scope>NUCLEOTIDE SEQUENCE [LARGE SCALE GENOMIC DNA]</scope>
    <source>
        <strain evidence="4">JCM 30846</strain>
    </source>
</reference>
<accession>A0ABP7G319</accession>
<dbReference type="InterPro" id="IPR043168">
    <property type="entry name" value="DegV_C"/>
</dbReference>
<evidence type="ECO:0000256" key="1">
    <source>
        <dbReference type="ARBA" id="ARBA00023121"/>
    </source>
</evidence>
<dbReference type="PANTHER" id="PTHR33434:SF2">
    <property type="entry name" value="FATTY ACID-BINDING PROTEIN TM_1468"/>
    <property type="match status" value="1"/>
</dbReference>
<sequence>MSGRPGPVSGREVRGGRWPRPGGPGPGALDAQAGAHAGRPRVPAGGGEGVGRFCGALGRLGRTAAGNLRGMSRHVAIVTDSTAYLPPRTMRRHGITAVPLTVVLGDEVLEDGSEVSAGAVAEALRKRRSVTTSRPSPETFAAAYRAAAGSGATGVVSLHLSAEFSGTYDAAVLAARDAPVPVRVLDTGVVAMALGFCALEAAQVAEMGGTLDEAVAAAEKRARATSAYFYVDTLDYLRRGGRIGAAQALLGSALAVKPLLHLDEGRIELLEKVRTASKAIGRLRDIVVERAGAGEVDIAVHHLAAPERAAALAEQLGDRVPGLGELHVSEVGAVIGAHTGPGLLGAVVSPR</sequence>
<gene>
    <name evidence="3" type="ORF">GCM10023082_56340</name>
</gene>
<feature type="region of interest" description="Disordered" evidence="2">
    <location>
        <begin position="1"/>
        <end position="47"/>
    </location>
</feature>
<dbReference type="InterPro" id="IPR050270">
    <property type="entry name" value="DegV_domain_contain"/>
</dbReference>
<proteinExistence type="predicted"/>
<name>A0ABP7G319_9ACTN</name>
<dbReference type="Gene3D" id="3.40.50.10170">
    <property type="match status" value="1"/>
</dbReference>
<evidence type="ECO:0000313" key="3">
    <source>
        <dbReference type="EMBL" id="GAA3753533.1"/>
    </source>
</evidence>
<dbReference type="EMBL" id="BAABEP010000060">
    <property type="protein sequence ID" value="GAA3753533.1"/>
    <property type="molecule type" value="Genomic_DNA"/>
</dbReference>
<comment type="caution">
    <text evidence="3">The sequence shown here is derived from an EMBL/GenBank/DDBJ whole genome shotgun (WGS) entry which is preliminary data.</text>
</comment>
<dbReference type="Gene3D" id="3.30.1180.10">
    <property type="match status" value="1"/>
</dbReference>
<evidence type="ECO:0000256" key="2">
    <source>
        <dbReference type="SAM" id="MobiDB-lite"/>
    </source>
</evidence>
<dbReference type="Proteomes" id="UP001499884">
    <property type="component" value="Unassembled WGS sequence"/>
</dbReference>
<dbReference type="InterPro" id="IPR003797">
    <property type="entry name" value="DegV"/>
</dbReference>
<dbReference type="NCBIfam" id="TIGR00762">
    <property type="entry name" value="DegV"/>
    <property type="match status" value="1"/>
</dbReference>
<keyword evidence="1" id="KW-0446">Lipid-binding</keyword>
<organism evidence="3 4">
    <name type="scientific">Streptomyces tremellae</name>
    <dbReference type="NCBI Taxonomy" id="1124239"/>
    <lineage>
        <taxon>Bacteria</taxon>
        <taxon>Bacillati</taxon>
        <taxon>Actinomycetota</taxon>
        <taxon>Actinomycetes</taxon>
        <taxon>Kitasatosporales</taxon>
        <taxon>Streptomycetaceae</taxon>
        <taxon>Streptomyces</taxon>
    </lineage>
</organism>
<dbReference type="SUPFAM" id="SSF82549">
    <property type="entry name" value="DAK1/DegV-like"/>
    <property type="match status" value="1"/>
</dbReference>
<keyword evidence="4" id="KW-1185">Reference proteome</keyword>
<evidence type="ECO:0000313" key="4">
    <source>
        <dbReference type="Proteomes" id="UP001499884"/>
    </source>
</evidence>
<dbReference type="Pfam" id="PF02645">
    <property type="entry name" value="DegV"/>
    <property type="match status" value="1"/>
</dbReference>
<dbReference type="PROSITE" id="PS51482">
    <property type="entry name" value="DEGV"/>
    <property type="match status" value="1"/>
</dbReference>
<protein>
    <submittedName>
        <fullName evidence="3">DegV family protein</fullName>
    </submittedName>
</protein>